<organism evidence="1 2">
    <name type="scientific">Hydnum rufescens UP504</name>
    <dbReference type="NCBI Taxonomy" id="1448309"/>
    <lineage>
        <taxon>Eukaryota</taxon>
        <taxon>Fungi</taxon>
        <taxon>Dikarya</taxon>
        <taxon>Basidiomycota</taxon>
        <taxon>Agaricomycotina</taxon>
        <taxon>Agaricomycetes</taxon>
        <taxon>Cantharellales</taxon>
        <taxon>Hydnaceae</taxon>
        <taxon>Hydnum</taxon>
    </lineage>
</organism>
<gene>
    <name evidence="1" type="ORF">BS47DRAFT_661306</name>
</gene>
<protein>
    <submittedName>
        <fullName evidence="1">Uncharacterized protein</fullName>
    </submittedName>
</protein>
<dbReference type="Proteomes" id="UP000886523">
    <property type="component" value="Unassembled WGS sequence"/>
</dbReference>
<keyword evidence="2" id="KW-1185">Reference proteome</keyword>
<evidence type="ECO:0000313" key="1">
    <source>
        <dbReference type="EMBL" id="KAF9504544.1"/>
    </source>
</evidence>
<accession>A0A9P6AF27</accession>
<comment type="caution">
    <text evidence="1">The sequence shown here is derived from an EMBL/GenBank/DDBJ whole genome shotgun (WGS) entry which is preliminary data.</text>
</comment>
<reference evidence="1" key="1">
    <citation type="journal article" date="2020" name="Nat. Commun.">
        <title>Large-scale genome sequencing of mycorrhizal fungi provides insights into the early evolution of symbiotic traits.</title>
        <authorList>
            <person name="Miyauchi S."/>
            <person name="Kiss E."/>
            <person name="Kuo A."/>
            <person name="Drula E."/>
            <person name="Kohler A."/>
            <person name="Sanchez-Garcia M."/>
            <person name="Morin E."/>
            <person name="Andreopoulos B."/>
            <person name="Barry K.W."/>
            <person name="Bonito G."/>
            <person name="Buee M."/>
            <person name="Carver A."/>
            <person name="Chen C."/>
            <person name="Cichocki N."/>
            <person name="Clum A."/>
            <person name="Culley D."/>
            <person name="Crous P.W."/>
            <person name="Fauchery L."/>
            <person name="Girlanda M."/>
            <person name="Hayes R.D."/>
            <person name="Keri Z."/>
            <person name="LaButti K."/>
            <person name="Lipzen A."/>
            <person name="Lombard V."/>
            <person name="Magnuson J."/>
            <person name="Maillard F."/>
            <person name="Murat C."/>
            <person name="Nolan M."/>
            <person name="Ohm R.A."/>
            <person name="Pangilinan J."/>
            <person name="Pereira M.F."/>
            <person name="Perotto S."/>
            <person name="Peter M."/>
            <person name="Pfister S."/>
            <person name="Riley R."/>
            <person name="Sitrit Y."/>
            <person name="Stielow J.B."/>
            <person name="Szollosi G."/>
            <person name="Zifcakova L."/>
            <person name="Stursova M."/>
            <person name="Spatafora J.W."/>
            <person name="Tedersoo L."/>
            <person name="Vaario L.M."/>
            <person name="Yamada A."/>
            <person name="Yan M."/>
            <person name="Wang P."/>
            <person name="Xu J."/>
            <person name="Bruns T."/>
            <person name="Baldrian P."/>
            <person name="Vilgalys R."/>
            <person name="Dunand C."/>
            <person name="Henrissat B."/>
            <person name="Grigoriev I.V."/>
            <person name="Hibbett D."/>
            <person name="Nagy L.G."/>
            <person name="Martin F.M."/>
        </authorList>
    </citation>
    <scope>NUCLEOTIDE SEQUENCE</scope>
    <source>
        <strain evidence="1">UP504</strain>
    </source>
</reference>
<name>A0A9P6AF27_9AGAM</name>
<proteinExistence type="predicted"/>
<evidence type="ECO:0000313" key="2">
    <source>
        <dbReference type="Proteomes" id="UP000886523"/>
    </source>
</evidence>
<dbReference type="EMBL" id="MU129215">
    <property type="protein sequence ID" value="KAF9504544.1"/>
    <property type="molecule type" value="Genomic_DNA"/>
</dbReference>
<sequence length="105" mass="11770">MEYCRCSKGEFSLLVLPWTDLGFTLYAWLFSHRACLYHESHPFTWVRICTTGCRHCDIEGPCSRHWSNLGHKLCGSGLMIASTPWLGGHSCKMAAAESLTNAAFV</sequence>
<dbReference type="AlphaFoldDB" id="A0A9P6AF27"/>